<dbReference type="InterPro" id="IPR011701">
    <property type="entry name" value="MFS"/>
</dbReference>
<sequence>MSGGETVRVKPWCPVTTEPILLVAFIGLVATSPTYQQYIYNVLGNGTLPTNTSSCDANVSDPAYQRQIKAQAETSQWQLYLTLAQAIPAAISTVALGTLSDTYGRKMGLFVPLIGGMLSSIAGALIVNFSFPLEVMLAGNFLYGVMGGWTAMFSGCSAYIADITDPGKQRTFRVAVMESAVGISSLVGEIGTGYWLSGRGVPRGFQEVTWAIVGCSVFCVLYLFTLKETRPRVDNKQTHDVSCTSHFRKCFNAFYEKRYDGRRRKLLLGTLAYLFALGSMITVSTLLILYVLATPFCFTSDLVGLLKAATGATFIMSLICIRVLNNCVSEFALMMIAFVSFIGGMVLLAFAGNFSNPKIAVFMVPAVMMFRAIIAPVLKTIMSREVLPSEQGTIFAVLTSMDSVGQVIFSLLFNTVYSSTVASMRGFVFLLGAGVGLIAAVLIGIMQYYEPKRDYKPLSIPEDMEEDSGKNIINK</sequence>
<feature type="transmembrane region" description="Helical" evidence="7">
    <location>
        <begin position="426"/>
        <end position="449"/>
    </location>
</feature>
<feature type="transmembrane region" description="Helical" evidence="7">
    <location>
        <begin position="393"/>
        <end position="414"/>
    </location>
</feature>
<feature type="transmembrane region" description="Helical" evidence="7">
    <location>
        <begin position="141"/>
        <end position="160"/>
    </location>
</feature>
<dbReference type="GO" id="GO:0022857">
    <property type="term" value="F:transmembrane transporter activity"/>
    <property type="evidence" value="ECO:0007669"/>
    <property type="project" value="InterPro"/>
</dbReference>
<dbReference type="Gene3D" id="1.20.1250.20">
    <property type="entry name" value="MFS general substrate transporter like domains"/>
    <property type="match status" value="1"/>
</dbReference>
<evidence type="ECO:0000256" key="5">
    <source>
        <dbReference type="ARBA" id="ARBA00023136"/>
    </source>
</evidence>
<feature type="transmembrane region" description="Helical" evidence="7">
    <location>
        <begin position="208"/>
        <end position="226"/>
    </location>
</feature>
<feature type="transmembrane region" description="Helical" evidence="7">
    <location>
        <begin position="109"/>
        <end position="129"/>
    </location>
</feature>
<dbReference type="InterPro" id="IPR020846">
    <property type="entry name" value="MFS_dom"/>
</dbReference>
<protein>
    <submittedName>
        <fullName evidence="10">Proton-coupled folate transporter-like isoform X1</fullName>
    </submittedName>
</protein>
<dbReference type="PROSITE" id="PS50850">
    <property type="entry name" value="MFS"/>
    <property type="match status" value="1"/>
</dbReference>
<comment type="subcellular location">
    <subcellularLocation>
        <location evidence="2">Cell membrane</location>
    </subcellularLocation>
    <subcellularLocation>
        <location evidence="1">Membrane</location>
        <topology evidence="1">Multi-pass membrane protein</topology>
    </subcellularLocation>
</comment>
<feature type="domain" description="Major facilitator superfamily (MFS) profile" evidence="8">
    <location>
        <begin position="20"/>
        <end position="451"/>
    </location>
</feature>
<evidence type="ECO:0000313" key="9">
    <source>
        <dbReference type="Proteomes" id="UP000515135"/>
    </source>
</evidence>
<evidence type="ECO:0000256" key="1">
    <source>
        <dbReference type="ARBA" id="ARBA00004141"/>
    </source>
</evidence>
<dbReference type="AlphaFoldDB" id="A0A6P4YUL6"/>
<dbReference type="InterPro" id="IPR001958">
    <property type="entry name" value="Tet-R_TetA/multi-R_MdtG-like"/>
</dbReference>
<organism evidence="9 10">
    <name type="scientific">Branchiostoma belcheri</name>
    <name type="common">Amphioxus</name>
    <dbReference type="NCBI Taxonomy" id="7741"/>
    <lineage>
        <taxon>Eukaryota</taxon>
        <taxon>Metazoa</taxon>
        <taxon>Chordata</taxon>
        <taxon>Cephalochordata</taxon>
        <taxon>Leptocardii</taxon>
        <taxon>Amphioxiformes</taxon>
        <taxon>Branchiostomatidae</taxon>
        <taxon>Branchiostoma</taxon>
    </lineage>
</organism>
<comment type="similarity">
    <text evidence="6">Belongs to the major facilitator superfamily. SLC46A family.</text>
</comment>
<dbReference type="PRINTS" id="PR01035">
    <property type="entry name" value="TCRTETA"/>
</dbReference>
<feature type="transmembrane region" description="Helical" evidence="7">
    <location>
        <begin position="266"/>
        <end position="293"/>
    </location>
</feature>
<evidence type="ECO:0000256" key="3">
    <source>
        <dbReference type="ARBA" id="ARBA00022692"/>
    </source>
</evidence>
<feature type="transmembrane region" description="Helical" evidence="7">
    <location>
        <begin position="305"/>
        <end position="324"/>
    </location>
</feature>
<gene>
    <name evidence="10" type="primary">LOC109472649</name>
</gene>
<dbReference type="RefSeq" id="XP_019628043.1">
    <property type="nucleotide sequence ID" value="XM_019772484.1"/>
</dbReference>
<reference evidence="10" key="1">
    <citation type="submission" date="2025-08" db="UniProtKB">
        <authorList>
            <consortium name="RefSeq"/>
        </authorList>
    </citation>
    <scope>IDENTIFICATION</scope>
    <source>
        <tissue evidence="10">Gonad</tissue>
    </source>
</reference>
<keyword evidence="4 7" id="KW-1133">Transmembrane helix</keyword>
<evidence type="ECO:0000256" key="4">
    <source>
        <dbReference type="ARBA" id="ARBA00022989"/>
    </source>
</evidence>
<evidence type="ECO:0000259" key="8">
    <source>
        <dbReference type="PROSITE" id="PS50850"/>
    </source>
</evidence>
<accession>A0A6P4YUL6</accession>
<dbReference type="GO" id="GO:0016020">
    <property type="term" value="C:membrane"/>
    <property type="evidence" value="ECO:0007669"/>
    <property type="project" value="UniProtKB-SubCell"/>
</dbReference>
<dbReference type="KEGG" id="bbel:109472649"/>
<evidence type="ECO:0000256" key="7">
    <source>
        <dbReference type="SAM" id="Phobius"/>
    </source>
</evidence>
<dbReference type="OrthoDB" id="3026777at2759"/>
<evidence type="ECO:0000256" key="6">
    <source>
        <dbReference type="ARBA" id="ARBA00038227"/>
    </source>
</evidence>
<dbReference type="GeneID" id="109472649"/>
<feature type="transmembrane region" description="Helical" evidence="7">
    <location>
        <begin position="77"/>
        <end position="97"/>
    </location>
</feature>
<feature type="transmembrane region" description="Helical" evidence="7">
    <location>
        <begin position="172"/>
        <end position="196"/>
    </location>
</feature>
<proteinExistence type="inferred from homology"/>
<dbReference type="InterPro" id="IPR036259">
    <property type="entry name" value="MFS_trans_sf"/>
</dbReference>
<feature type="transmembrane region" description="Helical" evidence="7">
    <location>
        <begin position="359"/>
        <end position="381"/>
    </location>
</feature>
<dbReference type="SUPFAM" id="SSF103473">
    <property type="entry name" value="MFS general substrate transporter"/>
    <property type="match status" value="1"/>
</dbReference>
<feature type="transmembrane region" description="Helical" evidence="7">
    <location>
        <begin position="331"/>
        <end position="353"/>
    </location>
</feature>
<keyword evidence="3 7" id="KW-0812">Transmembrane</keyword>
<keyword evidence="9" id="KW-1185">Reference proteome</keyword>
<evidence type="ECO:0000256" key="2">
    <source>
        <dbReference type="ARBA" id="ARBA00004236"/>
    </source>
</evidence>
<dbReference type="PANTHER" id="PTHR23507:SF1">
    <property type="entry name" value="FI18259P1-RELATED"/>
    <property type="match status" value="1"/>
</dbReference>
<dbReference type="Proteomes" id="UP000515135">
    <property type="component" value="Unplaced"/>
</dbReference>
<keyword evidence="5 7" id="KW-0472">Membrane</keyword>
<name>A0A6P4YUL6_BRABE</name>
<dbReference type="Pfam" id="PF07690">
    <property type="entry name" value="MFS_1"/>
    <property type="match status" value="1"/>
</dbReference>
<evidence type="ECO:0000313" key="10">
    <source>
        <dbReference type="RefSeq" id="XP_019628043.1"/>
    </source>
</evidence>
<dbReference type="PANTHER" id="PTHR23507">
    <property type="entry name" value="ZGC:174356"/>
    <property type="match status" value="1"/>
</dbReference>